<accession>A0A934RSZ2</accession>
<dbReference type="AlphaFoldDB" id="A0A934RSZ2"/>
<feature type="transmembrane region" description="Helical" evidence="1">
    <location>
        <begin position="445"/>
        <end position="466"/>
    </location>
</feature>
<feature type="transmembrane region" description="Helical" evidence="1">
    <location>
        <begin position="136"/>
        <end position="156"/>
    </location>
</feature>
<dbReference type="EMBL" id="JAENIO010000015">
    <property type="protein sequence ID" value="MBK1833946.1"/>
    <property type="molecule type" value="Genomic_DNA"/>
</dbReference>
<dbReference type="Proteomes" id="UP000604083">
    <property type="component" value="Unassembled WGS sequence"/>
</dbReference>
<comment type="caution">
    <text evidence="2">The sequence shown here is derived from an EMBL/GenBank/DDBJ whole genome shotgun (WGS) entry which is preliminary data.</text>
</comment>
<proteinExistence type="predicted"/>
<gene>
    <name evidence="2" type="ORF">JIN78_07735</name>
</gene>
<feature type="transmembrane region" description="Helical" evidence="1">
    <location>
        <begin position="104"/>
        <end position="124"/>
    </location>
</feature>
<feature type="transmembrane region" description="Helical" evidence="1">
    <location>
        <begin position="35"/>
        <end position="54"/>
    </location>
</feature>
<feature type="transmembrane region" description="Helical" evidence="1">
    <location>
        <begin position="75"/>
        <end position="98"/>
    </location>
</feature>
<keyword evidence="1" id="KW-0812">Transmembrane</keyword>
<name>A0A934RSZ2_9BACT</name>
<evidence type="ECO:0000256" key="1">
    <source>
        <dbReference type="SAM" id="Phobius"/>
    </source>
</evidence>
<feature type="transmembrane region" description="Helical" evidence="1">
    <location>
        <begin position="317"/>
        <end position="337"/>
    </location>
</feature>
<keyword evidence="1" id="KW-1133">Transmembrane helix</keyword>
<feature type="transmembrane region" description="Helical" evidence="1">
    <location>
        <begin position="399"/>
        <end position="425"/>
    </location>
</feature>
<organism evidence="2 3">
    <name type="scientific">Roseibacillus ishigakijimensis</name>
    <dbReference type="NCBI Taxonomy" id="454146"/>
    <lineage>
        <taxon>Bacteria</taxon>
        <taxon>Pseudomonadati</taxon>
        <taxon>Verrucomicrobiota</taxon>
        <taxon>Verrucomicrobiia</taxon>
        <taxon>Verrucomicrobiales</taxon>
        <taxon>Verrucomicrobiaceae</taxon>
        <taxon>Roseibacillus</taxon>
    </lineage>
</organism>
<evidence type="ECO:0000313" key="2">
    <source>
        <dbReference type="EMBL" id="MBK1833946.1"/>
    </source>
</evidence>
<sequence>MRVPLYGTGVLALFFFSLLVFLESGEAIGSLRLLAVGLVGAGIASHLVGSHLLIPRHGQVLSQLPVSDRAVWKYSFWKVPLFLVGFVLLAVLLFVSSPMSFGQAWLRGLGWLLWPLLGISWQFLRKGLSRIPWLRIGLLLGVLSFFLPILQLADPWRDWDESVWLSRLLAFAPSRWLEAGLLGPFLSLLVVVGTVLLWGRMKRNFRLLDTWTGLAAAGAREEAVGEKAATAVGLNRQGPKPSWGSRPLNLVLSKEERELGEVLWFRPLSGAFVCSLFFALVIGGLWLAAAVRGLSMTDFIGDYDYFSMRDFSFSSSWWITLCMMNGSSPSGVCQMAFRRLSAGGMREVTLLALFPISEKKIFRMFLKEYYFRFALFLVPQVLTLGFVSAFGIFRWGDGWLELFLVVLLSWALVRPQIIWTFNLWLNCETFPDSPRDRIKSHTAKWGYFLMTWALLLLFLLNATRWLQGRMDGSWCLLVASAIIAVVHGSCWWLRRRYRMGKGNLVLSSQPETKSFSFSKGK</sequence>
<feature type="transmembrane region" description="Helical" evidence="1">
    <location>
        <begin position="263"/>
        <end position="289"/>
    </location>
</feature>
<feature type="transmembrane region" description="Helical" evidence="1">
    <location>
        <begin position="472"/>
        <end position="493"/>
    </location>
</feature>
<feature type="transmembrane region" description="Helical" evidence="1">
    <location>
        <begin position="176"/>
        <end position="198"/>
    </location>
</feature>
<feature type="transmembrane region" description="Helical" evidence="1">
    <location>
        <begin position="369"/>
        <end position="393"/>
    </location>
</feature>
<evidence type="ECO:0000313" key="3">
    <source>
        <dbReference type="Proteomes" id="UP000604083"/>
    </source>
</evidence>
<reference evidence="2" key="1">
    <citation type="submission" date="2021-01" db="EMBL/GenBank/DDBJ databases">
        <title>Modified the classification status of verrucomicrobia.</title>
        <authorList>
            <person name="Feng X."/>
        </authorList>
    </citation>
    <scope>NUCLEOTIDE SEQUENCE</scope>
    <source>
        <strain evidence="2">KCTC 12986</strain>
    </source>
</reference>
<keyword evidence="1" id="KW-0472">Membrane</keyword>
<keyword evidence="3" id="KW-1185">Reference proteome</keyword>
<dbReference type="RefSeq" id="WP_377174667.1">
    <property type="nucleotide sequence ID" value="NZ_JBHUJA010000050.1"/>
</dbReference>
<protein>
    <submittedName>
        <fullName evidence="2">Uncharacterized protein</fullName>
    </submittedName>
</protein>